<evidence type="ECO:0000259" key="4">
    <source>
        <dbReference type="Pfam" id="PF17782"/>
    </source>
</evidence>
<dbReference type="Pfam" id="PF02481">
    <property type="entry name" value="DNA_processg_A"/>
    <property type="match status" value="1"/>
</dbReference>
<organism evidence="5 6">
    <name type="scientific">Bordetella bronchialis</name>
    <dbReference type="NCBI Taxonomy" id="463025"/>
    <lineage>
        <taxon>Bacteria</taxon>
        <taxon>Pseudomonadati</taxon>
        <taxon>Pseudomonadota</taxon>
        <taxon>Betaproteobacteria</taxon>
        <taxon>Burkholderiales</taxon>
        <taxon>Alcaligenaceae</taxon>
        <taxon>Bordetella</taxon>
    </lineage>
</organism>
<dbReference type="InterPro" id="IPR041614">
    <property type="entry name" value="DprA_WH"/>
</dbReference>
<dbReference type="EMBL" id="CP016171">
    <property type="protein sequence ID" value="ANN74141.1"/>
    <property type="molecule type" value="Genomic_DNA"/>
</dbReference>
<dbReference type="SUPFAM" id="SSF102405">
    <property type="entry name" value="MCP/YpsA-like"/>
    <property type="match status" value="1"/>
</dbReference>
<dbReference type="Gene3D" id="3.40.50.450">
    <property type="match status" value="1"/>
</dbReference>
<gene>
    <name evidence="5" type="ORF">BAU08_24785</name>
</gene>
<dbReference type="InterPro" id="IPR057666">
    <property type="entry name" value="DrpA_SLOG"/>
</dbReference>
<name>A0A193G3V9_9BORD</name>
<sequence>MPLDPNRDELAAWLRLSLEPGLGVMGAIGLLQAAGVPEDIYAMRAGALARHLPADLARQLAAPPPPALAALIEDTLRWAQAGDCHVLTLADPRYPPSLLTMADPPLLLYVRGDPARLAGPALAVVGARSATAGGMENARAFARHLARHGWCIVSGLAQGIDAAAHEGALDAGPQGAGTVAVMGTGIDRIYPPRHAGLAERIAAQGALVSELPLGSPALAHHFPQRNRLVAGLARGVLVVEAARQSGSLITARLAAENGREVFAIPGSIHSPLSRGCHALIRQGAKLVETARDITDELGAGHPGAGHPGAGHPGAGHPGRGLPGAGGPGAGRPRHAPDGASDPAAESGTPARTVADGEPGEPDGEDAVLAALGHDPVHLDTLLARTGLDTATLATRLLELELAGTIARLDGGRFQRLAGARRAARG</sequence>
<dbReference type="InterPro" id="IPR036388">
    <property type="entry name" value="WH-like_DNA-bd_sf"/>
</dbReference>
<dbReference type="PANTHER" id="PTHR43022:SF1">
    <property type="entry name" value="PROTEIN SMF"/>
    <property type="match status" value="1"/>
</dbReference>
<comment type="similarity">
    <text evidence="1">Belongs to the DprA/Smf family.</text>
</comment>
<proteinExistence type="inferred from homology"/>
<feature type="domain" description="DprA winged helix" evidence="4">
    <location>
        <begin position="357"/>
        <end position="411"/>
    </location>
</feature>
<feature type="compositionally biased region" description="Gly residues" evidence="2">
    <location>
        <begin position="300"/>
        <end position="329"/>
    </location>
</feature>
<feature type="region of interest" description="Disordered" evidence="2">
    <location>
        <begin position="296"/>
        <end position="365"/>
    </location>
</feature>
<feature type="domain" description="Smf/DprA SLOG" evidence="3">
    <location>
        <begin position="86"/>
        <end position="297"/>
    </location>
</feature>
<dbReference type="InterPro" id="IPR003488">
    <property type="entry name" value="DprA"/>
</dbReference>
<dbReference type="GO" id="GO:0009294">
    <property type="term" value="P:DNA-mediated transformation"/>
    <property type="evidence" value="ECO:0007669"/>
    <property type="project" value="InterPro"/>
</dbReference>
<dbReference type="PANTHER" id="PTHR43022">
    <property type="entry name" value="PROTEIN SMF"/>
    <property type="match status" value="1"/>
</dbReference>
<dbReference type="STRING" id="463025.BAU08_24785"/>
<evidence type="ECO:0000313" key="6">
    <source>
        <dbReference type="Proteomes" id="UP000092213"/>
    </source>
</evidence>
<reference evidence="5 6" key="1">
    <citation type="submission" date="2016-06" db="EMBL/GenBank/DDBJ databases">
        <title>Complete genome sequences of Bordetella bronchialis and Bordetella flabilis.</title>
        <authorList>
            <person name="LiPuma J.J."/>
            <person name="Spilker T."/>
        </authorList>
    </citation>
    <scope>NUCLEOTIDE SEQUENCE [LARGE SCALE GENOMIC DNA]</scope>
    <source>
        <strain evidence="5 6">AU17976</strain>
    </source>
</reference>
<accession>A0A193G3V9</accession>
<evidence type="ECO:0000259" key="3">
    <source>
        <dbReference type="Pfam" id="PF02481"/>
    </source>
</evidence>
<evidence type="ECO:0000256" key="1">
    <source>
        <dbReference type="ARBA" id="ARBA00006525"/>
    </source>
</evidence>
<dbReference type="Gene3D" id="1.10.10.10">
    <property type="entry name" value="Winged helix-like DNA-binding domain superfamily/Winged helix DNA-binding domain"/>
    <property type="match status" value="1"/>
</dbReference>
<protein>
    <submittedName>
        <fullName evidence="5">DNA protecting protein DprA</fullName>
    </submittedName>
</protein>
<dbReference type="RefSeq" id="WP_066672210.1">
    <property type="nucleotide sequence ID" value="NZ_CP016171.1"/>
</dbReference>
<dbReference type="Proteomes" id="UP000092213">
    <property type="component" value="Chromosome"/>
</dbReference>
<dbReference type="NCBIfam" id="TIGR00732">
    <property type="entry name" value="dprA"/>
    <property type="match status" value="1"/>
</dbReference>
<dbReference type="AlphaFoldDB" id="A0A193G3V9"/>
<evidence type="ECO:0000256" key="2">
    <source>
        <dbReference type="SAM" id="MobiDB-lite"/>
    </source>
</evidence>
<evidence type="ECO:0000313" key="5">
    <source>
        <dbReference type="EMBL" id="ANN74141.1"/>
    </source>
</evidence>
<dbReference type="Pfam" id="PF17782">
    <property type="entry name" value="WHD_DprA"/>
    <property type="match status" value="1"/>
</dbReference>